<dbReference type="STRING" id="181874.A0A409YSM1"/>
<evidence type="ECO:0000259" key="2">
    <source>
        <dbReference type="Pfam" id="PF20149"/>
    </source>
</evidence>
<dbReference type="Proteomes" id="UP000284842">
    <property type="component" value="Unassembled WGS sequence"/>
</dbReference>
<keyword evidence="4" id="KW-1185">Reference proteome</keyword>
<sequence length="572" mass="63370">MSSPSDGRVHKTRSLQKKSANTTAEKAAGRSNRKAKEAAVKKLVTTESTKKRGDKRRNNRDTDGEEDGGQDERPKKKSKPAKTSGQIQKRVASRRQVIQSEDEVTASDADTVSSEASDSDDESSSPSIANAHDENTAGSEDDDDDDDEKEDETDKELGDLFDSEMPYDISDAELPSRVFEDTLDTTEADGSPNPSSKKTKVMFNAIYCRIHLPTHITFQADIAFNNERPLSVTTHKMLSKSDKKKSKKADIQASKKITQSSSEDLKSESSLSSSDTIRAQSPEVQQVIQEGILLVEKDLLTVHAWPEHLKTEAYRRRILRKAAKAWAHKSPRYASLKEQIEVDPSMVRLMGKLVLGRLPSHRNRFYTEAGRGGLAPFRLGVGEECAARVAALLAGHVYVYPGKWNINEVRMPDGSVVEKPIWVPVEYTNSGDKQIGQGYLNHAICCIITDAMFGERDNWGHRHRSLFKASNPNYPDEPEAPVSLIALAATALYAALNSWTHGTPTKGRFSGDAYRAVFKRHMEQLMLWKDIAPNTFHHITHTIYKKVIPNDGTLAGGQDSGPLLTIDVSSLD</sequence>
<dbReference type="InterPro" id="IPR045341">
    <property type="entry name" value="DUF6532"/>
</dbReference>
<dbReference type="Pfam" id="PF20149">
    <property type="entry name" value="DUF6532"/>
    <property type="match status" value="1"/>
</dbReference>
<gene>
    <name evidence="3" type="ORF">CVT24_004723</name>
</gene>
<dbReference type="AlphaFoldDB" id="A0A409YSM1"/>
<feature type="compositionally biased region" description="Acidic residues" evidence="1">
    <location>
        <begin position="139"/>
        <end position="162"/>
    </location>
</feature>
<comment type="caution">
    <text evidence="3">The sequence shown here is derived from an EMBL/GenBank/DDBJ whole genome shotgun (WGS) entry which is preliminary data.</text>
</comment>
<feature type="region of interest" description="Disordered" evidence="1">
    <location>
        <begin position="1"/>
        <end position="168"/>
    </location>
</feature>
<organism evidence="3 4">
    <name type="scientific">Panaeolus cyanescens</name>
    <dbReference type="NCBI Taxonomy" id="181874"/>
    <lineage>
        <taxon>Eukaryota</taxon>
        <taxon>Fungi</taxon>
        <taxon>Dikarya</taxon>
        <taxon>Basidiomycota</taxon>
        <taxon>Agaricomycotina</taxon>
        <taxon>Agaricomycetes</taxon>
        <taxon>Agaricomycetidae</taxon>
        <taxon>Agaricales</taxon>
        <taxon>Agaricineae</taxon>
        <taxon>Galeropsidaceae</taxon>
        <taxon>Panaeolus</taxon>
    </lineage>
</organism>
<protein>
    <recommendedName>
        <fullName evidence="2">DUF6532 domain-containing protein</fullName>
    </recommendedName>
</protein>
<feature type="compositionally biased region" description="Low complexity" evidence="1">
    <location>
        <begin position="106"/>
        <end position="116"/>
    </location>
</feature>
<dbReference type="InParanoid" id="A0A409YSM1"/>
<feature type="region of interest" description="Disordered" evidence="1">
    <location>
        <begin position="235"/>
        <end position="279"/>
    </location>
</feature>
<evidence type="ECO:0000256" key="1">
    <source>
        <dbReference type="SAM" id="MobiDB-lite"/>
    </source>
</evidence>
<reference evidence="3 4" key="1">
    <citation type="journal article" date="2018" name="Evol. Lett.">
        <title>Horizontal gene cluster transfer increased hallucinogenic mushroom diversity.</title>
        <authorList>
            <person name="Reynolds H.T."/>
            <person name="Vijayakumar V."/>
            <person name="Gluck-Thaler E."/>
            <person name="Korotkin H.B."/>
            <person name="Matheny P.B."/>
            <person name="Slot J.C."/>
        </authorList>
    </citation>
    <scope>NUCLEOTIDE SEQUENCE [LARGE SCALE GENOMIC DNA]</scope>
    <source>
        <strain evidence="3 4">2629</strain>
    </source>
</reference>
<dbReference type="OrthoDB" id="3225557at2759"/>
<evidence type="ECO:0000313" key="3">
    <source>
        <dbReference type="EMBL" id="PPR06011.1"/>
    </source>
</evidence>
<feature type="compositionally biased region" description="Low complexity" evidence="1">
    <location>
        <begin position="251"/>
        <end position="275"/>
    </location>
</feature>
<dbReference type="EMBL" id="NHTK01000718">
    <property type="protein sequence ID" value="PPR06011.1"/>
    <property type="molecule type" value="Genomic_DNA"/>
</dbReference>
<evidence type="ECO:0000313" key="4">
    <source>
        <dbReference type="Proteomes" id="UP000284842"/>
    </source>
</evidence>
<feature type="domain" description="DUF6532" evidence="2">
    <location>
        <begin position="294"/>
        <end position="525"/>
    </location>
</feature>
<name>A0A409YSM1_9AGAR</name>
<accession>A0A409YSM1</accession>
<proteinExistence type="predicted"/>